<organism evidence="1 2">
    <name type="scientific">Acaulospora morrowiae</name>
    <dbReference type="NCBI Taxonomy" id="94023"/>
    <lineage>
        <taxon>Eukaryota</taxon>
        <taxon>Fungi</taxon>
        <taxon>Fungi incertae sedis</taxon>
        <taxon>Mucoromycota</taxon>
        <taxon>Glomeromycotina</taxon>
        <taxon>Glomeromycetes</taxon>
        <taxon>Diversisporales</taxon>
        <taxon>Acaulosporaceae</taxon>
        <taxon>Acaulospora</taxon>
    </lineage>
</organism>
<dbReference type="AlphaFoldDB" id="A0A9N9IXE0"/>
<proteinExistence type="predicted"/>
<dbReference type="Proteomes" id="UP000789342">
    <property type="component" value="Unassembled WGS sequence"/>
</dbReference>
<dbReference type="EMBL" id="CAJVPV010037867">
    <property type="protein sequence ID" value="CAG8755737.1"/>
    <property type="molecule type" value="Genomic_DNA"/>
</dbReference>
<comment type="caution">
    <text evidence="1">The sequence shown here is derived from an EMBL/GenBank/DDBJ whole genome shotgun (WGS) entry which is preliminary data.</text>
</comment>
<accession>A0A9N9IXE0</accession>
<keyword evidence="2" id="KW-1185">Reference proteome</keyword>
<protein>
    <submittedName>
        <fullName evidence="1">4805_t:CDS:1</fullName>
    </submittedName>
</protein>
<gene>
    <name evidence="1" type="ORF">AMORRO_LOCUS15587</name>
</gene>
<evidence type="ECO:0000313" key="2">
    <source>
        <dbReference type="Proteomes" id="UP000789342"/>
    </source>
</evidence>
<reference evidence="1" key="1">
    <citation type="submission" date="2021-06" db="EMBL/GenBank/DDBJ databases">
        <authorList>
            <person name="Kallberg Y."/>
            <person name="Tangrot J."/>
            <person name="Rosling A."/>
        </authorList>
    </citation>
    <scope>NUCLEOTIDE SEQUENCE</scope>
    <source>
        <strain evidence="1">CL551</strain>
    </source>
</reference>
<evidence type="ECO:0000313" key="1">
    <source>
        <dbReference type="EMBL" id="CAG8755737.1"/>
    </source>
</evidence>
<feature type="non-terminal residue" evidence="1">
    <location>
        <position position="49"/>
    </location>
</feature>
<name>A0A9N9IXE0_9GLOM</name>
<sequence>MAQILEENRSNAVENHDINFALEDKDKLKEKIPLRITIDEISELFSAST</sequence>